<dbReference type="AlphaFoldDB" id="A0A1P8WFD8"/>
<dbReference type="Proteomes" id="UP000187735">
    <property type="component" value="Chromosome"/>
</dbReference>
<name>A0A1P8WFD8_9PLAN</name>
<sequence length="122" mass="13690">MRPKSKSEEPADRVAKPQKTQRFSGSKACPSLFAVAYGPTNGNDVGDSGSTPLKRTPRQPAAGRSPHYPGFGRTLVDFWRFRPYTADDIGIWPGSRFVNRFRRSVYRKLSRLAVVFQLEQTG</sequence>
<dbReference type="KEGG" id="fmr:Fuma_02391"/>
<evidence type="ECO:0000313" key="2">
    <source>
        <dbReference type="EMBL" id="APZ92779.1"/>
    </source>
</evidence>
<feature type="region of interest" description="Disordered" evidence="1">
    <location>
        <begin position="40"/>
        <end position="69"/>
    </location>
</feature>
<feature type="compositionally biased region" description="Polar residues" evidence="1">
    <location>
        <begin position="40"/>
        <end position="53"/>
    </location>
</feature>
<feature type="region of interest" description="Disordered" evidence="1">
    <location>
        <begin position="1"/>
        <end position="27"/>
    </location>
</feature>
<dbReference type="EMBL" id="CP017641">
    <property type="protein sequence ID" value="APZ92779.1"/>
    <property type="molecule type" value="Genomic_DNA"/>
</dbReference>
<gene>
    <name evidence="2" type="ORF">Fuma_02391</name>
</gene>
<feature type="compositionally biased region" description="Basic and acidic residues" evidence="1">
    <location>
        <begin position="1"/>
        <end position="15"/>
    </location>
</feature>
<accession>A0A1P8WFD8</accession>
<proteinExistence type="predicted"/>
<evidence type="ECO:0000256" key="1">
    <source>
        <dbReference type="SAM" id="MobiDB-lite"/>
    </source>
</evidence>
<evidence type="ECO:0000313" key="3">
    <source>
        <dbReference type="Proteomes" id="UP000187735"/>
    </source>
</evidence>
<dbReference type="STRING" id="1891926.Fuma_02391"/>
<protein>
    <submittedName>
        <fullName evidence="2">Uncharacterized protein</fullName>
    </submittedName>
</protein>
<organism evidence="2 3">
    <name type="scientific">Fuerstiella marisgermanici</name>
    <dbReference type="NCBI Taxonomy" id="1891926"/>
    <lineage>
        <taxon>Bacteria</taxon>
        <taxon>Pseudomonadati</taxon>
        <taxon>Planctomycetota</taxon>
        <taxon>Planctomycetia</taxon>
        <taxon>Planctomycetales</taxon>
        <taxon>Planctomycetaceae</taxon>
        <taxon>Fuerstiella</taxon>
    </lineage>
</organism>
<dbReference type="RefSeq" id="WP_077024353.1">
    <property type="nucleotide sequence ID" value="NZ_CP017641.1"/>
</dbReference>
<keyword evidence="3" id="KW-1185">Reference proteome</keyword>
<reference evidence="2 3" key="1">
    <citation type="journal article" date="2016" name="Front. Microbiol.">
        <title>Fuerstia marisgermanicae gen. nov., sp. nov., an Unusual Member of the Phylum Planctomycetes from the German Wadden Sea.</title>
        <authorList>
            <person name="Kohn T."/>
            <person name="Heuer A."/>
            <person name="Jogler M."/>
            <person name="Vollmers J."/>
            <person name="Boedeker C."/>
            <person name="Bunk B."/>
            <person name="Rast P."/>
            <person name="Borchert D."/>
            <person name="Glockner I."/>
            <person name="Freese H.M."/>
            <person name="Klenk H.P."/>
            <person name="Overmann J."/>
            <person name="Kaster A.K."/>
            <person name="Rohde M."/>
            <person name="Wiegand S."/>
            <person name="Jogler C."/>
        </authorList>
    </citation>
    <scope>NUCLEOTIDE SEQUENCE [LARGE SCALE GENOMIC DNA]</scope>
    <source>
        <strain evidence="2 3">NH11</strain>
    </source>
</reference>